<dbReference type="GeneID" id="19112218"/>
<evidence type="ECO:0000313" key="2">
    <source>
        <dbReference type="Proteomes" id="UP000011761"/>
    </source>
</evidence>
<dbReference type="HOGENOM" id="CLU_2793601_0_0_1"/>
<dbReference type="Proteomes" id="UP000011761">
    <property type="component" value="Unassembled WGS sequence"/>
</dbReference>
<accession>M2NB77</accession>
<organism evidence="1 2">
    <name type="scientific">Baudoinia panamericana (strain UAMH 10762)</name>
    <name type="common">Angels' share fungus</name>
    <name type="synonym">Baudoinia compniacensis (strain UAMH 10762)</name>
    <dbReference type="NCBI Taxonomy" id="717646"/>
    <lineage>
        <taxon>Eukaryota</taxon>
        <taxon>Fungi</taxon>
        <taxon>Dikarya</taxon>
        <taxon>Ascomycota</taxon>
        <taxon>Pezizomycotina</taxon>
        <taxon>Dothideomycetes</taxon>
        <taxon>Dothideomycetidae</taxon>
        <taxon>Mycosphaerellales</taxon>
        <taxon>Teratosphaeriaceae</taxon>
        <taxon>Baudoinia</taxon>
    </lineage>
</organism>
<dbReference type="EMBL" id="KB445555">
    <property type="protein sequence ID" value="EMC96404.1"/>
    <property type="molecule type" value="Genomic_DNA"/>
</dbReference>
<dbReference type="AlphaFoldDB" id="M2NB77"/>
<name>M2NB77_BAUPA</name>
<sequence>MMEAGHVSGLRALVQQYIIFKRAADGDGGGSVHLSITRTPSHRVTRQGPPSYGCTPNPQSLHKICTSY</sequence>
<protein>
    <submittedName>
        <fullName evidence="1">Uncharacterized protein</fullName>
    </submittedName>
</protein>
<keyword evidence="2" id="KW-1185">Reference proteome</keyword>
<reference evidence="1 2" key="1">
    <citation type="journal article" date="2012" name="PLoS Pathog.">
        <title>Diverse lifestyles and strategies of plant pathogenesis encoded in the genomes of eighteen Dothideomycetes fungi.</title>
        <authorList>
            <person name="Ohm R.A."/>
            <person name="Feau N."/>
            <person name="Henrissat B."/>
            <person name="Schoch C.L."/>
            <person name="Horwitz B.A."/>
            <person name="Barry K.W."/>
            <person name="Condon B.J."/>
            <person name="Copeland A.C."/>
            <person name="Dhillon B."/>
            <person name="Glaser F."/>
            <person name="Hesse C.N."/>
            <person name="Kosti I."/>
            <person name="LaButti K."/>
            <person name="Lindquist E.A."/>
            <person name="Lucas S."/>
            <person name="Salamov A.A."/>
            <person name="Bradshaw R.E."/>
            <person name="Ciuffetti L."/>
            <person name="Hamelin R.C."/>
            <person name="Kema G.H.J."/>
            <person name="Lawrence C."/>
            <person name="Scott J.A."/>
            <person name="Spatafora J.W."/>
            <person name="Turgeon B.G."/>
            <person name="de Wit P.J.G.M."/>
            <person name="Zhong S."/>
            <person name="Goodwin S.B."/>
            <person name="Grigoriev I.V."/>
        </authorList>
    </citation>
    <scope>NUCLEOTIDE SEQUENCE [LARGE SCALE GENOMIC DNA]</scope>
    <source>
        <strain evidence="1 2">UAMH 10762</strain>
    </source>
</reference>
<dbReference type="RefSeq" id="XP_007676072.1">
    <property type="nucleotide sequence ID" value="XM_007677882.1"/>
</dbReference>
<gene>
    <name evidence="1" type="ORF">BAUCODRAFT_33733</name>
</gene>
<proteinExistence type="predicted"/>
<evidence type="ECO:0000313" key="1">
    <source>
        <dbReference type="EMBL" id="EMC96404.1"/>
    </source>
</evidence>
<dbReference type="KEGG" id="bcom:BAUCODRAFT_33733"/>